<keyword evidence="5 8" id="KW-0418">Kinase</keyword>
<evidence type="ECO:0000256" key="4">
    <source>
        <dbReference type="ARBA" id="ARBA00022679"/>
    </source>
</evidence>
<evidence type="ECO:0000313" key="8">
    <source>
        <dbReference type="EMBL" id="KKS23995.1"/>
    </source>
</evidence>
<comment type="caution">
    <text evidence="6">Lacks conserved residue(s) required for the propagation of feature annotation.</text>
</comment>
<dbReference type="AlphaFoldDB" id="A0A0G0XGH5"/>
<keyword evidence="4" id="KW-0808">Transferase</keyword>
<gene>
    <name evidence="8" type="ORF">UU83_C0035G0001</name>
</gene>
<evidence type="ECO:0000256" key="2">
    <source>
        <dbReference type="ARBA" id="ARBA00008142"/>
    </source>
</evidence>
<name>A0A0G0XGH5_9BACT</name>
<dbReference type="CDD" id="cd04413">
    <property type="entry name" value="NDPk_I"/>
    <property type="match status" value="1"/>
</dbReference>
<dbReference type="Gene3D" id="3.30.70.141">
    <property type="entry name" value="Nucleoside diphosphate kinase-like domain"/>
    <property type="match status" value="1"/>
</dbReference>
<dbReference type="SMART" id="SM00562">
    <property type="entry name" value="NDK"/>
    <property type="match status" value="1"/>
</dbReference>
<dbReference type="EMBL" id="LCCD01000035">
    <property type="protein sequence ID" value="KKS23995.1"/>
    <property type="molecule type" value="Genomic_DNA"/>
</dbReference>
<dbReference type="EC" id="2.7.4.6" evidence="3"/>
<evidence type="ECO:0000256" key="3">
    <source>
        <dbReference type="ARBA" id="ARBA00012966"/>
    </source>
</evidence>
<dbReference type="InterPro" id="IPR034907">
    <property type="entry name" value="NDK-like_dom"/>
</dbReference>
<comment type="cofactor">
    <cofactor evidence="1">
        <name>Mg(2+)</name>
        <dbReference type="ChEBI" id="CHEBI:18420"/>
    </cofactor>
</comment>
<evidence type="ECO:0000256" key="5">
    <source>
        <dbReference type="ARBA" id="ARBA00022777"/>
    </source>
</evidence>
<dbReference type="PROSITE" id="PS51374">
    <property type="entry name" value="NDPK_LIKE"/>
    <property type="match status" value="1"/>
</dbReference>
<proteinExistence type="inferred from homology"/>
<comment type="similarity">
    <text evidence="2 6">Belongs to the NDK family.</text>
</comment>
<evidence type="ECO:0000256" key="6">
    <source>
        <dbReference type="PROSITE-ProRule" id="PRU00706"/>
    </source>
</evidence>
<reference evidence="8 9" key="1">
    <citation type="journal article" date="2015" name="Nature">
        <title>rRNA introns, odd ribosomes, and small enigmatic genomes across a large radiation of phyla.</title>
        <authorList>
            <person name="Brown C.T."/>
            <person name="Hug L.A."/>
            <person name="Thomas B.C."/>
            <person name="Sharon I."/>
            <person name="Castelle C.J."/>
            <person name="Singh A."/>
            <person name="Wilkins M.J."/>
            <person name="Williams K.H."/>
            <person name="Banfield J.F."/>
        </authorList>
    </citation>
    <scope>NUCLEOTIDE SEQUENCE [LARGE SCALE GENOMIC DNA]</scope>
</reference>
<protein>
    <recommendedName>
        <fullName evidence="3">nucleoside-diphosphate kinase</fullName>
        <ecNumber evidence="3">2.7.4.6</ecNumber>
    </recommendedName>
</protein>
<dbReference type="InterPro" id="IPR036850">
    <property type="entry name" value="NDK-like_dom_sf"/>
</dbReference>
<dbReference type="SUPFAM" id="SSF54919">
    <property type="entry name" value="Nucleoside diphosphate kinase, NDK"/>
    <property type="match status" value="1"/>
</dbReference>
<organism evidence="8 9">
    <name type="scientific">Candidatus Jorgensenbacteria bacterium GW2011_GWF2_41_8</name>
    <dbReference type="NCBI Taxonomy" id="1618667"/>
    <lineage>
        <taxon>Bacteria</taxon>
        <taxon>Candidatus Joergenseniibacteriota</taxon>
    </lineage>
</organism>
<dbReference type="Pfam" id="PF00334">
    <property type="entry name" value="NDK"/>
    <property type="match status" value="2"/>
</dbReference>
<accession>A0A0G0XGH5</accession>
<dbReference type="PATRIC" id="fig|1618667.3.peg.517"/>
<evidence type="ECO:0000313" key="9">
    <source>
        <dbReference type="Proteomes" id="UP000033856"/>
    </source>
</evidence>
<feature type="domain" description="Nucleoside diphosphate kinase-like" evidence="7">
    <location>
        <begin position="6"/>
        <end position="186"/>
    </location>
</feature>
<evidence type="ECO:0000259" key="7">
    <source>
        <dbReference type="SMART" id="SM00562"/>
    </source>
</evidence>
<dbReference type="GO" id="GO:0004550">
    <property type="term" value="F:nucleoside diphosphate kinase activity"/>
    <property type="evidence" value="ECO:0007669"/>
    <property type="project" value="UniProtKB-EC"/>
</dbReference>
<dbReference type="PANTHER" id="PTHR11349">
    <property type="entry name" value="NUCLEOSIDE DIPHOSPHATE KINASE"/>
    <property type="match status" value="1"/>
</dbReference>
<comment type="caution">
    <text evidence="8">The sequence shown here is derived from an EMBL/GenBank/DDBJ whole genome shotgun (WGS) entry which is preliminary data.</text>
</comment>
<evidence type="ECO:0000256" key="1">
    <source>
        <dbReference type="ARBA" id="ARBA00001946"/>
    </source>
</evidence>
<dbReference type="Proteomes" id="UP000033856">
    <property type="component" value="Unassembled WGS sequence"/>
</dbReference>
<sequence>MKKPKDERTLVLVKPDGVIRGLVGEVIMRFEKRGLKIIALKMVWPTSEHINKHYPSHNEWFESVGSRTKEFFQGKNIDVNEHFGTENPAEIGKQVKSWLLDYMTVGPVVAMVIEGMHAITTVRKLVGHTYPIEALPGSIRGDFSVDTPSAANVEKRVVKNIVHASGNDAEASHEIEHWFSPEEINDYKRSDEDIMF</sequence>